<sequence>MTSQGKKPVKSAVKLGKSTLTSKSITPTSKFTSKSTSSTSSALIVATLTPPGLETEPGITVNEPFDSDNLGDPDVNIATTLNGTKFLLRNKVRDIFPEQPLEDHVHIIVKLPITIEERRIEILIQRQTDTNRAIIQELVQRQNNTNQMLIQGQNELIQRQNELIQRQNNTNQTLIQRQNDTSQAFIEAIRQLIGRQEKKRTISLSSMKRSDLHALLNSFRIIIDAVNIDVSNMNLTRNASFRNKWDDGFSDCKETFATGRTLVHEIQVGFELKKSVEDSHVPQAIGQLLAANIISIEAVIIVLTDLNDEWIFFWLDYQDNIYKVKQFTVSLKDAIFIIEKAFTHDVKLPFKNFRNYQEYVRAGGTRIATIESDVILESKSHELQLFLDRPKVSIEFEI</sequence>
<dbReference type="EMBL" id="BLAL01000044">
    <property type="protein sequence ID" value="GES79681.1"/>
    <property type="molecule type" value="Genomic_DNA"/>
</dbReference>
<organism evidence="1 2">
    <name type="scientific">Rhizophagus clarus</name>
    <dbReference type="NCBI Taxonomy" id="94130"/>
    <lineage>
        <taxon>Eukaryota</taxon>
        <taxon>Fungi</taxon>
        <taxon>Fungi incertae sedis</taxon>
        <taxon>Mucoromycota</taxon>
        <taxon>Glomeromycotina</taxon>
        <taxon>Glomeromycetes</taxon>
        <taxon>Glomerales</taxon>
        <taxon>Glomeraceae</taxon>
        <taxon>Rhizophagus</taxon>
    </lineage>
</organism>
<evidence type="ECO:0000313" key="2">
    <source>
        <dbReference type="Proteomes" id="UP000615446"/>
    </source>
</evidence>
<protein>
    <submittedName>
        <fullName evidence="1">Uncharacterized protein</fullName>
    </submittedName>
</protein>
<accession>A0A8H3L681</accession>
<gene>
    <name evidence="1" type="ORF">RCL2_000698100</name>
</gene>
<dbReference type="OrthoDB" id="2448466at2759"/>
<reference evidence="1" key="1">
    <citation type="submission" date="2019-10" db="EMBL/GenBank/DDBJ databases">
        <title>Conservation and host-specific expression of non-tandemly repeated heterogenous ribosome RNA gene in arbuscular mycorrhizal fungi.</title>
        <authorList>
            <person name="Maeda T."/>
            <person name="Kobayashi Y."/>
            <person name="Nakagawa T."/>
            <person name="Ezawa T."/>
            <person name="Yamaguchi K."/>
            <person name="Bino T."/>
            <person name="Nishimoto Y."/>
            <person name="Shigenobu S."/>
            <person name="Kawaguchi M."/>
        </authorList>
    </citation>
    <scope>NUCLEOTIDE SEQUENCE</scope>
    <source>
        <strain evidence="1">HR1</strain>
    </source>
</reference>
<dbReference type="AlphaFoldDB" id="A0A8H3L681"/>
<proteinExistence type="predicted"/>
<evidence type="ECO:0000313" key="1">
    <source>
        <dbReference type="EMBL" id="GES79681.1"/>
    </source>
</evidence>
<name>A0A8H3L681_9GLOM</name>
<comment type="caution">
    <text evidence="1">The sequence shown here is derived from an EMBL/GenBank/DDBJ whole genome shotgun (WGS) entry which is preliminary data.</text>
</comment>
<dbReference type="Proteomes" id="UP000615446">
    <property type="component" value="Unassembled WGS sequence"/>
</dbReference>